<keyword evidence="2 6" id="KW-0349">Heme</keyword>
<keyword evidence="3 6" id="KW-0479">Metal-binding</keyword>
<dbReference type="PANTHER" id="PTHR37823:SF4">
    <property type="entry name" value="MENAQUINOL-CYTOCHROME C REDUCTASE CYTOCHROME B_C SUBUNIT"/>
    <property type="match status" value="1"/>
</dbReference>
<feature type="domain" description="Cytochrome c" evidence="8">
    <location>
        <begin position="56"/>
        <end position="138"/>
    </location>
</feature>
<feature type="signal peptide" evidence="7">
    <location>
        <begin position="1"/>
        <end position="24"/>
    </location>
</feature>
<reference evidence="9 10" key="1">
    <citation type="submission" date="2015-01" db="EMBL/GenBank/DDBJ databases">
        <title>Genome Sequence of Magnetospirillum magnetotacticum Strain MS-1.</title>
        <authorList>
            <person name="Marinov G.K."/>
            <person name="Smalley M.D."/>
            <person name="DeSalvo G."/>
        </authorList>
    </citation>
    <scope>NUCLEOTIDE SEQUENCE [LARGE SCALE GENOMIC DNA]</scope>
    <source>
        <strain evidence="9 10">MS-1</strain>
    </source>
</reference>
<proteinExistence type="predicted"/>
<accession>A0A0C2YIC0</accession>
<dbReference type="InterPro" id="IPR009056">
    <property type="entry name" value="Cyt_c-like_dom"/>
</dbReference>
<evidence type="ECO:0000256" key="1">
    <source>
        <dbReference type="ARBA" id="ARBA00022448"/>
    </source>
</evidence>
<evidence type="ECO:0000259" key="8">
    <source>
        <dbReference type="PROSITE" id="PS51007"/>
    </source>
</evidence>
<dbReference type="Gene3D" id="1.10.760.10">
    <property type="entry name" value="Cytochrome c-like domain"/>
    <property type="match status" value="1"/>
</dbReference>
<dbReference type="RefSeq" id="WP_009867566.1">
    <property type="nucleotide sequence ID" value="NZ_JXSL01000023.1"/>
</dbReference>
<keyword evidence="5 6" id="KW-0408">Iron</keyword>
<dbReference type="AlphaFoldDB" id="A0A0C2YIC0"/>
<organism evidence="9 10">
    <name type="scientific">Paramagnetospirillum magnetotacticum MS-1</name>
    <dbReference type="NCBI Taxonomy" id="272627"/>
    <lineage>
        <taxon>Bacteria</taxon>
        <taxon>Pseudomonadati</taxon>
        <taxon>Pseudomonadota</taxon>
        <taxon>Alphaproteobacteria</taxon>
        <taxon>Rhodospirillales</taxon>
        <taxon>Magnetospirillaceae</taxon>
        <taxon>Paramagnetospirillum</taxon>
    </lineage>
</organism>
<dbReference type="InterPro" id="IPR030991">
    <property type="entry name" value="c550_proteobact"/>
</dbReference>
<dbReference type="NCBIfam" id="TIGR04494">
    <property type="entry name" value="c550_PedF"/>
    <property type="match status" value="1"/>
</dbReference>
<dbReference type="PANTHER" id="PTHR37823">
    <property type="entry name" value="CYTOCHROME C-553-LIKE"/>
    <property type="match status" value="1"/>
</dbReference>
<dbReference type="InterPro" id="IPR051811">
    <property type="entry name" value="Cytochrome_c550/c551-like"/>
</dbReference>
<dbReference type="Pfam" id="PF13442">
    <property type="entry name" value="Cytochrome_CBB3"/>
    <property type="match status" value="1"/>
</dbReference>
<sequence length="140" mass="15315">MFSFIGRLGLVALLLAGVAGTALAHGDVTPQAVNTEGLKKLGDKWQKENPYRGNKRAIEIGTSAFNQNCARCHGLGAVSGGIAPDLRYLPEGLEGDEWFLERIRGGAVRDGRVYMPKFEGVLSQEAMWAIRAWLETVREK</sequence>
<dbReference type="EMBL" id="JXSL01000023">
    <property type="protein sequence ID" value="KIL99489.1"/>
    <property type="molecule type" value="Genomic_DNA"/>
</dbReference>
<dbReference type="InterPro" id="IPR036909">
    <property type="entry name" value="Cyt_c-like_dom_sf"/>
</dbReference>
<evidence type="ECO:0000256" key="5">
    <source>
        <dbReference type="ARBA" id="ARBA00023004"/>
    </source>
</evidence>
<keyword evidence="10" id="KW-1185">Reference proteome</keyword>
<protein>
    <submittedName>
        <fullName evidence="9">Cytochrome C550 (Soluble cytochrome C)</fullName>
    </submittedName>
</protein>
<keyword evidence="1" id="KW-0813">Transport</keyword>
<dbReference type="GO" id="GO:0009055">
    <property type="term" value="F:electron transfer activity"/>
    <property type="evidence" value="ECO:0007669"/>
    <property type="project" value="InterPro"/>
</dbReference>
<comment type="caution">
    <text evidence="9">The sequence shown here is derived from an EMBL/GenBank/DDBJ whole genome shotgun (WGS) entry which is preliminary data.</text>
</comment>
<keyword evidence="7" id="KW-0732">Signal</keyword>
<dbReference type="Proteomes" id="UP000031971">
    <property type="component" value="Unassembled WGS sequence"/>
</dbReference>
<dbReference type="GO" id="GO:0046872">
    <property type="term" value="F:metal ion binding"/>
    <property type="evidence" value="ECO:0007669"/>
    <property type="project" value="UniProtKB-KW"/>
</dbReference>
<dbReference type="SUPFAM" id="SSF46626">
    <property type="entry name" value="Cytochrome c"/>
    <property type="match status" value="1"/>
</dbReference>
<dbReference type="GO" id="GO:0020037">
    <property type="term" value="F:heme binding"/>
    <property type="evidence" value="ECO:0007669"/>
    <property type="project" value="InterPro"/>
</dbReference>
<dbReference type="PROSITE" id="PS51007">
    <property type="entry name" value="CYTC"/>
    <property type="match status" value="1"/>
</dbReference>
<dbReference type="OrthoDB" id="9797504at2"/>
<name>A0A0C2YIC0_PARME</name>
<dbReference type="STRING" id="272627.CCC_04005"/>
<evidence type="ECO:0000256" key="2">
    <source>
        <dbReference type="ARBA" id="ARBA00022617"/>
    </source>
</evidence>
<feature type="chain" id="PRO_5002159640" evidence="7">
    <location>
        <begin position="25"/>
        <end position="140"/>
    </location>
</feature>
<gene>
    <name evidence="9" type="ORF">CCC_04005</name>
</gene>
<evidence type="ECO:0000256" key="7">
    <source>
        <dbReference type="SAM" id="SignalP"/>
    </source>
</evidence>
<keyword evidence="4" id="KW-0249">Electron transport</keyword>
<evidence type="ECO:0000256" key="4">
    <source>
        <dbReference type="ARBA" id="ARBA00022982"/>
    </source>
</evidence>
<evidence type="ECO:0000313" key="10">
    <source>
        <dbReference type="Proteomes" id="UP000031971"/>
    </source>
</evidence>
<evidence type="ECO:0000256" key="3">
    <source>
        <dbReference type="ARBA" id="ARBA00022723"/>
    </source>
</evidence>
<evidence type="ECO:0000256" key="6">
    <source>
        <dbReference type="PROSITE-ProRule" id="PRU00433"/>
    </source>
</evidence>
<evidence type="ECO:0000313" key="9">
    <source>
        <dbReference type="EMBL" id="KIL99489.1"/>
    </source>
</evidence>